<dbReference type="Proteomes" id="UP000421791">
    <property type="component" value="Unassembled WGS sequence"/>
</dbReference>
<evidence type="ECO:0000313" key="2">
    <source>
        <dbReference type="EMBL" id="CUP02487.1"/>
    </source>
</evidence>
<dbReference type="RefSeq" id="WP_007753982.1">
    <property type="nucleotide sequence ID" value="NZ_CABIXA010000024.1"/>
</dbReference>
<reference evidence="2 5" key="1">
    <citation type="submission" date="2015-09" db="EMBL/GenBank/DDBJ databases">
        <authorList>
            <consortium name="Pathogen Informatics"/>
        </authorList>
    </citation>
    <scope>NUCLEOTIDE SEQUENCE [LARGE SCALE GENOMIC DNA]</scope>
    <source>
        <strain evidence="2 5">2789STDY5608840</strain>
    </source>
</reference>
<protein>
    <submittedName>
        <fullName evidence="3">DUF4492 domain-containing protein</fullName>
    </submittedName>
</protein>
<evidence type="ECO:0000313" key="5">
    <source>
        <dbReference type="Proteomes" id="UP000095517"/>
    </source>
</evidence>
<evidence type="ECO:0000313" key="6">
    <source>
        <dbReference type="Proteomes" id="UP000421791"/>
    </source>
</evidence>
<dbReference type="EMBL" id="VWAG01000036">
    <property type="protein sequence ID" value="KAA5254296.1"/>
    <property type="molecule type" value="Genomic_DNA"/>
</dbReference>
<evidence type="ECO:0000313" key="3">
    <source>
        <dbReference type="EMBL" id="KAA5228221.1"/>
    </source>
</evidence>
<sequence>MKNALLAVWNFYLEGFRSMTLGRTLWVIILLKLFVMFFILKLFFFPNFLSDHPTEAEKGAYVGNELIERALPEKPIDF</sequence>
<accession>A0A174JXI5</accession>
<dbReference type="GeneID" id="92988215"/>
<evidence type="ECO:0000313" key="4">
    <source>
        <dbReference type="EMBL" id="KAA5254296.1"/>
    </source>
</evidence>
<dbReference type="Proteomes" id="UP000440198">
    <property type="component" value="Unassembled WGS sequence"/>
</dbReference>
<dbReference type="EMBL" id="VWAK01000039">
    <property type="protein sequence ID" value="KAA5228221.1"/>
    <property type="molecule type" value="Genomic_DNA"/>
</dbReference>
<dbReference type="EMBL" id="CYZH01000024">
    <property type="protein sequence ID" value="CUP02487.1"/>
    <property type="molecule type" value="Genomic_DNA"/>
</dbReference>
<evidence type="ECO:0000313" key="7">
    <source>
        <dbReference type="Proteomes" id="UP000440198"/>
    </source>
</evidence>
<organism evidence="2 5">
    <name type="scientific">Bacteroides finegoldii</name>
    <dbReference type="NCBI Taxonomy" id="338188"/>
    <lineage>
        <taxon>Bacteria</taxon>
        <taxon>Pseudomonadati</taxon>
        <taxon>Bacteroidota</taxon>
        <taxon>Bacteroidia</taxon>
        <taxon>Bacteroidales</taxon>
        <taxon>Bacteroidaceae</taxon>
        <taxon>Bacteroides</taxon>
    </lineage>
</organism>
<keyword evidence="7" id="KW-1185">Reference proteome</keyword>
<dbReference type="AlphaFoldDB" id="A0A174JXI5"/>
<name>A0A174JXI5_9BACE</name>
<keyword evidence="1" id="KW-1133">Transmembrane helix</keyword>
<gene>
    <name evidence="2" type="ORF">ERS852397_03334</name>
    <name evidence="4" type="ORF">F2Z09_16065</name>
    <name evidence="3" type="ORF">F2Z22_17730</name>
</gene>
<evidence type="ECO:0000256" key="1">
    <source>
        <dbReference type="SAM" id="Phobius"/>
    </source>
</evidence>
<dbReference type="STRING" id="338188.ERS852397_03334"/>
<keyword evidence="1" id="KW-0812">Transmembrane</keyword>
<reference evidence="6 7" key="2">
    <citation type="journal article" date="2019" name="Nat. Med.">
        <title>A library of human gut bacterial isolates paired with longitudinal multiomics data enables mechanistic microbiome research.</title>
        <authorList>
            <person name="Poyet M."/>
            <person name="Groussin M."/>
            <person name="Gibbons S.M."/>
            <person name="Avila-Pacheco J."/>
            <person name="Jiang X."/>
            <person name="Kearney S.M."/>
            <person name="Perrotta A.R."/>
            <person name="Berdy B."/>
            <person name="Zhao S."/>
            <person name="Lieberman T.D."/>
            <person name="Swanson P.K."/>
            <person name="Smith M."/>
            <person name="Roesemann S."/>
            <person name="Alexander J.E."/>
            <person name="Rich S.A."/>
            <person name="Livny J."/>
            <person name="Vlamakis H."/>
            <person name="Clish C."/>
            <person name="Bullock K."/>
            <person name="Deik A."/>
            <person name="Scott J."/>
            <person name="Pierce K.A."/>
            <person name="Xavier R.J."/>
            <person name="Alm E.J."/>
        </authorList>
    </citation>
    <scope>NUCLEOTIDE SEQUENCE [LARGE SCALE GENOMIC DNA]</scope>
    <source>
        <strain evidence="4 7">BIOML-A2</strain>
        <strain evidence="3 6">BIOML-A6</strain>
    </source>
</reference>
<dbReference type="InterPro" id="IPR027853">
    <property type="entry name" value="DUF4492"/>
</dbReference>
<feature type="transmembrane region" description="Helical" evidence="1">
    <location>
        <begin position="25"/>
        <end position="44"/>
    </location>
</feature>
<dbReference type="Pfam" id="PF14899">
    <property type="entry name" value="DUF4492"/>
    <property type="match status" value="1"/>
</dbReference>
<dbReference type="Proteomes" id="UP000095517">
    <property type="component" value="Unassembled WGS sequence"/>
</dbReference>
<proteinExistence type="predicted"/>
<keyword evidence="1" id="KW-0472">Membrane</keyword>